<dbReference type="AlphaFoldDB" id="A0A1V9G3N4"/>
<evidence type="ECO:0000313" key="1">
    <source>
        <dbReference type="EMBL" id="OQP65076.1"/>
    </source>
</evidence>
<dbReference type="Pfam" id="PF07609">
    <property type="entry name" value="DUF1572"/>
    <property type="match status" value="1"/>
</dbReference>
<gene>
    <name evidence="1" type="ORF">A4R26_15325</name>
</gene>
<dbReference type="RefSeq" id="WP_081163402.1">
    <property type="nucleotide sequence ID" value="NZ_LWBP01000078.1"/>
</dbReference>
<dbReference type="OrthoDB" id="68731at2"/>
<evidence type="ECO:0000313" key="2">
    <source>
        <dbReference type="Proteomes" id="UP000192276"/>
    </source>
</evidence>
<dbReference type="InterPro" id="IPR034660">
    <property type="entry name" value="DinB/YfiT-like"/>
</dbReference>
<sequence>MSASPGTEYLQTAIKRLRYYKELGEKTFDQLSAAELHYAPNAASNSIAVIIQHMAGNMLSRWTNFLTEDGEKPWRQRDEEFEVHNYSKQQLLEMWEKGWNCFLDALAPLTENDLLKTIYIREEPLLVIDAINRQLAHYPYHVGQIIYIGKLIKDAGWQSLSIEKGRSEAYNKGDGVKDPANINRQ</sequence>
<comment type="caution">
    <text evidence="1">The sequence shown here is derived from an EMBL/GenBank/DDBJ whole genome shotgun (WGS) entry which is preliminary data.</text>
</comment>
<dbReference type="SUPFAM" id="SSF109854">
    <property type="entry name" value="DinB/YfiT-like putative metalloenzymes"/>
    <property type="match status" value="1"/>
</dbReference>
<keyword evidence="2" id="KW-1185">Reference proteome</keyword>
<reference evidence="2" key="1">
    <citation type="submission" date="2016-04" db="EMBL/GenBank/DDBJ databases">
        <authorList>
            <person name="Chen L."/>
            <person name="Zhuang W."/>
            <person name="Wang G."/>
        </authorList>
    </citation>
    <scope>NUCLEOTIDE SEQUENCE [LARGE SCALE GENOMIC DNA]</scope>
    <source>
        <strain evidence="2">208</strain>
    </source>
</reference>
<dbReference type="Proteomes" id="UP000192276">
    <property type="component" value="Unassembled WGS sequence"/>
</dbReference>
<dbReference type="STRING" id="550983.A4R26_15325"/>
<dbReference type="EMBL" id="LWBP01000078">
    <property type="protein sequence ID" value="OQP65076.1"/>
    <property type="molecule type" value="Genomic_DNA"/>
</dbReference>
<organism evidence="1 2">
    <name type="scientific">Niastella populi</name>
    <dbReference type="NCBI Taxonomy" id="550983"/>
    <lineage>
        <taxon>Bacteria</taxon>
        <taxon>Pseudomonadati</taxon>
        <taxon>Bacteroidota</taxon>
        <taxon>Chitinophagia</taxon>
        <taxon>Chitinophagales</taxon>
        <taxon>Chitinophagaceae</taxon>
        <taxon>Niastella</taxon>
    </lineage>
</organism>
<dbReference type="InterPro" id="IPR011466">
    <property type="entry name" value="DUF1572"/>
</dbReference>
<proteinExistence type="predicted"/>
<protein>
    <recommendedName>
        <fullName evidence="3">DUF1572 domain-containing protein</fullName>
    </recommendedName>
</protein>
<accession>A0A1V9G3N4</accession>
<evidence type="ECO:0008006" key="3">
    <source>
        <dbReference type="Google" id="ProtNLM"/>
    </source>
</evidence>
<name>A0A1V9G3N4_9BACT</name>
<dbReference type="Gene3D" id="1.20.120.450">
    <property type="entry name" value="dinb family like domain"/>
    <property type="match status" value="1"/>
</dbReference>